<dbReference type="GeneTree" id="ENSGT00390000009155"/>
<name>G1KV53_ANOCA</name>
<reference evidence="5" key="2">
    <citation type="submission" date="2025-08" db="UniProtKB">
        <authorList>
            <consortium name="Ensembl"/>
        </authorList>
    </citation>
    <scope>IDENTIFICATION</scope>
</reference>
<dbReference type="PANTHER" id="PTHR28524:SF3">
    <property type="entry name" value="SUCCINATE DEHYDROGENASE ASSEMBLY FACTOR 4, MITOCHONDRIAL"/>
    <property type="match status" value="1"/>
</dbReference>
<dbReference type="GO" id="GO:0034553">
    <property type="term" value="P:mitochondrial respiratory chain complex II assembly"/>
    <property type="evidence" value="ECO:0000318"/>
    <property type="project" value="GO_Central"/>
</dbReference>
<gene>
    <name evidence="5" type="primary">LOC103279033</name>
</gene>
<dbReference type="STRING" id="28377.ENSACAP00000018276"/>
<evidence type="ECO:0000256" key="3">
    <source>
        <dbReference type="SAM" id="MobiDB-lite"/>
    </source>
</evidence>
<evidence type="ECO:0000313" key="5">
    <source>
        <dbReference type="Ensembl" id="ENSACAP00000018276.2"/>
    </source>
</evidence>
<accession>G1KV53</accession>
<protein>
    <recommendedName>
        <fullName evidence="2">Succinate dehydrogenase assembly factor 4, mitochondrial</fullName>
    </recommendedName>
</protein>
<dbReference type="GeneID" id="103279033"/>
<reference evidence="5 6" key="1">
    <citation type="submission" date="2009-12" db="EMBL/GenBank/DDBJ databases">
        <title>The Genome Sequence of Anolis carolinensis (Green Anole Lizard).</title>
        <authorList>
            <consortium name="The Genome Sequencing Platform"/>
            <person name="Di Palma F."/>
            <person name="Alfoldi J."/>
            <person name="Heiman D."/>
            <person name="Young S."/>
            <person name="Grabherr M."/>
            <person name="Johnson J."/>
            <person name="Lander E.S."/>
            <person name="Lindblad-Toh K."/>
        </authorList>
    </citation>
    <scope>NUCLEOTIDE SEQUENCE [LARGE SCALE GENOMIC DNA]</scope>
    <source>
        <strain evidence="5 6">JBL SC #1</strain>
    </source>
</reference>
<dbReference type="AlphaFoldDB" id="G1KV53"/>
<keyword evidence="4" id="KW-0732">Signal</keyword>
<feature type="signal peptide" evidence="4">
    <location>
        <begin position="1"/>
        <end position="25"/>
    </location>
</feature>
<dbReference type="GO" id="GO:0005739">
    <property type="term" value="C:mitochondrion"/>
    <property type="evidence" value="ECO:0000318"/>
    <property type="project" value="GO_Central"/>
</dbReference>
<evidence type="ECO:0000256" key="1">
    <source>
        <dbReference type="ARBA" id="ARBA00005701"/>
    </source>
</evidence>
<dbReference type="HOGENOM" id="CLU_160299_0_0_1"/>
<dbReference type="eggNOG" id="KOG3245">
    <property type="taxonomic scope" value="Eukaryota"/>
</dbReference>
<dbReference type="Proteomes" id="UP000001646">
    <property type="component" value="Chromosome 5"/>
</dbReference>
<reference evidence="5" key="3">
    <citation type="submission" date="2025-09" db="UniProtKB">
        <authorList>
            <consortium name="Ensembl"/>
        </authorList>
    </citation>
    <scope>IDENTIFICATION</scope>
</reference>
<dbReference type="PANTHER" id="PTHR28524">
    <property type="entry name" value="SUCCINATE DEHYDROGENASE ASSEMBLY FACTOR 4, MITOCHONDRIAL"/>
    <property type="match status" value="1"/>
</dbReference>
<evidence type="ECO:0000256" key="4">
    <source>
        <dbReference type="SAM" id="SignalP"/>
    </source>
</evidence>
<sequence length="112" mass="12467">MAWLGRPLGLRLARWSSLLARAGAAQSVWLPRSVGSINFSTKEKAEPTNKPLKKPKLPVGRFDEAEESNIETEPLEKFPDGIYPVTKEKGGPTGPEPTHYGDWEWKGCCIDF</sequence>
<evidence type="ECO:0000313" key="6">
    <source>
        <dbReference type="Proteomes" id="UP000001646"/>
    </source>
</evidence>
<proteinExistence type="inferred from homology"/>
<dbReference type="Pfam" id="PF07896">
    <property type="entry name" value="DUF1674"/>
    <property type="match status" value="1"/>
</dbReference>
<keyword evidence="6" id="KW-1185">Reference proteome</keyword>
<comment type="similarity">
    <text evidence="1">Belongs to the SDHAF4 family.</text>
</comment>
<feature type="chain" id="PRO_5032818462" description="Succinate dehydrogenase assembly factor 4, mitochondrial" evidence="4">
    <location>
        <begin position="26"/>
        <end position="112"/>
    </location>
</feature>
<dbReference type="RefSeq" id="XP_062837610.1">
    <property type="nucleotide sequence ID" value="XM_062981540.1"/>
</dbReference>
<organism evidence="5 6">
    <name type="scientific">Anolis carolinensis</name>
    <name type="common">Green anole</name>
    <name type="synonym">American chameleon</name>
    <dbReference type="NCBI Taxonomy" id="28377"/>
    <lineage>
        <taxon>Eukaryota</taxon>
        <taxon>Metazoa</taxon>
        <taxon>Chordata</taxon>
        <taxon>Craniata</taxon>
        <taxon>Vertebrata</taxon>
        <taxon>Euteleostomi</taxon>
        <taxon>Lepidosauria</taxon>
        <taxon>Squamata</taxon>
        <taxon>Bifurcata</taxon>
        <taxon>Unidentata</taxon>
        <taxon>Episquamata</taxon>
        <taxon>Toxicofera</taxon>
        <taxon>Iguania</taxon>
        <taxon>Dactyloidae</taxon>
        <taxon>Anolis</taxon>
    </lineage>
</organism>
<dbReference type="Bgee" id="ENSACAG00000026786">
    <property type="expression patterns" value="Expressed in testis and 14 other cell types or tissues"/>
</dbReference>
<feature type="region of interest" description="Disordered" evidence="3">
    <location>
        <begin position="41"/>
        <end position="100"/>
    </location>
</feature>
<dbReference type="InterPro" id="IPR012875">
    <property type="entry name" value="SDHF4"/>
</dbReference>
<dbReference type="InParanoid" id="G1KV53"/>
<dbReference type="Ensembl" id="ENSACAT00000026343.2">
    <property type="protein sequence ID" value="ENSACAP00000018276.2"/>
    <property type="gene ID" value="ENSACAG00000026786.2"/>
</dbReference>
<evidence type="ECO:0000256" key="2">
    <source>
        <dbReference type="ARBA" id="ARBA00022170"/>
    </source>
</evidence>